<dbReference type="STRING" id="395961.Cyan7425_2085"/>
<dbReference type="PANTHER" id="PTHR30189">
    <property type="entry name" value="LPS-ASSEMBLY PROTEIN"/>
    <property type="match status" value="1"/>
</dbReference>
<dbReference type="GO" id="GO:0009279">
    <property type="term" value="C:cell outer membrane"/>
    <property type="evidence" value="ECO:0007669"/>
    <property type="project" value="TreeGrafter"/>
</dbReference>
<evidence type="ECO:0000313" key="2">
    <source>
        <dbReference type="EMBL" id="ACL44448.1"/>
    </source>
</evidence>
<dbReference type="HOGENOM" id="CLU_010500_1_0_3"/>
<dbReference type="Pfam" id="PF12600">
    <property type="entry name" value="DUF3769"/>
    <property type="match status" value="1"/>
</dbReference>
<feature type="compositionally biased region" description="Polar residues" evidence="1">
    <location>
        <begin position="59"/>
        <end position="73"/>
    </location>
</feature>
<dbReference type="KEGG" id="cyn:Cyan7425_2085"/>
<dbReference type="OrthoDB" id="441598at2"/>
<proteinExistence type="predicted"/>
<gene>
    <name evidence="2" type="ordered locus">Cyan7425_2085</name>
</gene>
<dbReference type="GO" id="GO:1990351">
    <property type="term" value="C:transporter complex"/>
    <property type="evidence" value="ECO:0007669"/>
    <property type="project" value="TreeGrafter"/>
</dbReference>
<dbReference type="InterPro" id="IPR050218">
    <property type="entry name" value="LptD"/>
</dbReference>
<dbReference type="PANTHER" id="PTHR30189:SF1">
    <property type="entry name" value="LPS-ASSEMBLY PROTEIN LPTD"/>
    <property type="match status" value="1"/>
</dbReference>
<dbReference type="AlphaFoldDB" id="B8HUA3"/>
<accession>B8HUA3</accession>
<dbReference type="EMBL" id="CP001344">
    <property type="protein sequence ID" value="ACL44448.1"/>
    <property type="molecule type" value="Genomic_DNA"/>
</dbReference>
<reference evidence="2" key="1">
    <citation type="submission" date="2009-01" db="EMBL/GenBank/DDBJ databases">
        <title>Complete sequence of chromosome Cyanothece sp. PCC 7425.</title>
        <authorList>
            <consortium name="US DOE Joint Genome Institute"/>
            <person name="Lucas S."/>
            <person name="Copeland A."/>
            <person name="Lapidus A."/>
            <person name="Glavina del Rio T."/>
            <person name="Dalin E."/>
            <person name="Tice H."/>
            <person name="Bruce D."/>
            <person name="Goodwin L."/>
            <person name="Pitluck S."/>
            <person name="Sims D."/>
            <person name="Meineke L."/>
            <person name="Brettin T."/>
            <person name="Detter J.C."/>
            <person name="Han C."/>
            <person name="Larimer F."/>
            <person name="Land M."/>
            <person name="Hauser L."/>
            <person name="Kyrpides N."/>
            <person name="Ovchinnikova G."/>
            <person name="Liberton M."/>
            <person name="Stoeckel J."/>
            <person name="Banerjee A."/>
            <person name="Singh A."/>
            <person name="Page L."/>
            <person name="Sato H."/>
            <person name="Zhao L."/>
            <person name="Sherman L."/>
            <person name="Pakrasi H."/>
            <person name="Richardson P."/>
        </authorList>
    </citation>
    <scope>NUCLEOTIDE SEQUENCE</scope>
    <source>
        <strain evidence="2">PCC 7425</strain>
    </source>
</reference>
<feature type="compositionally biased region" description="Low complexity" evidence="1">
    <location>
        <begin position="18"/>
        <end position="30"/>
    </location>
</feature>
<dbReference type="InterPro" id="IPR022244">
    <property type="entry name" value="DUF3769"/>
</dbReference>
<dbReference type="eggNOG" id="COG1452">
    <property type="taxonomic scope" value="Bacteria"/>
</dbReference>
<organism evidence="2">
    <name type="scientific">Cyanothece sp. (strain PCC 7425 / ATCC 29141)</name>
    <dbReference type="NCBI Taxonomy" id="395961"/>
    <lineage>
        <taxon>Bacteria</taxon>
        <taxon>Bacillati</taxon>
        <taxon>Cyanobacteriota</taxon>
        <taxon>Cyanophyceae</taxon>
        <taxon>Gomontiellales</taxon>
        <taxon>Cyanothecaceae</taxon>
        <taxon>Cyanothece</taxon>
    </lineage>
</organism>
<dbReference type="Gene3D" id="2.60.450.10">
    <property type="entry name" value="Lipopolysaccharide (LPS) transport protein A like domain"/>
    <property type="match status" value="1"/>
</dbReference>
<name>B8HUA3_CYAP4</name>
<protein>
    <submittedName>
        <fullName evidence="2">OstA family protein</fullName>
    </submittedName>
</protein>
<feature type="region of interest" description="Disordered" evidence="1">
    <location>
        <begin position="1"/>
        <end position="73"/>
    </location>
</feature>
<evidence type="ECO:0000256" key="1">
    <source>
        <dbReference type="SAM" id="MobiDB-lite"/>
    </source>
</evidence>
<sequence>MPFLLTSSLPPPPPPIVSQQDTDQSAAQADLLGPPLSPQPPEGAGEGFVPGFSPPANRAVNSSPQRTSYTFSSGMDWQASPQKLFAEMKSPPLRLSGQPAPDQAEPLETVADRQEYDALRQVFSAVGNVVLQFRQAELKADRVQTDVVNKILVAEGNVSLSRGGQVLRGERLEYNLVQERGSLSKASGVINLPRAQGDLDLSLPTRVTTDALQPLPDQFPAQPTPLQPEAEPELERLRFEADRIEFEAGTWRGSNVRITNDPFSPPELEFRATQAILERISPTEDRITARRGRLVFDQRVTLPLLREQVVLSRQGRDILPFDFAYDQERGGVFVGRSFQLVDNRSTSLVATPQFFLQRAINSSFNLADPDLYGGTLRLRSQLAEQTRVTGYLKLTSLDLTEFSQTARSNLRLQQDFGEYRFNLEASLRDRLFNGSLGEQDVLNSVGAVFFSPALSVGNSGVKLSYQVLSQYVTAETERSGLRSPASLGRFQGSVAVRREFNLWQGQTLPPTPTGGLRYTPAPVQPYVQFYTGALGVSTGYSNGDDQQVLRGTIGFQGQFGNFSRLYGDYTGFNISYSQVVNSGESPFLFDRVVDFKVLSVRLLQQIYGPLRLGVQGSMNVDTGRTFNTDIILEYSRRTYGVVFRYSPDRQLGALVLRISGFNWLGNTDPFLAPDIRTVESGVVVPDN</sequence>